<keyword evidence="3" id="KW-1185">Reference proteome</keyword>
<proteinExistence type="predicted"/>
<name>A0ABS9UVD6_9BACT</name>
<evidence type="ECO:0000256" key="1">
    <source>
        <dbReference type="SAM" id="MobiDB-lite"/>
    </source>
</evidence>
<evidence type="ECO:0000313" key="2">
    <source>
        <dbReference type="EMBL" id="MCH7408142.1"/>
    </source>
</evidence>
<gene>
    <name evidence="2" type="ORF">MM239_01940</name>
</gene>
<evidence type="ECO:0000313" key="3">
    <source>
        <dbReference type="Proteomes" id="UP001165489"/>
    </source>
</evidence>
<feature type="region of interest" description="Disordered" evidence="1">
    <location>
        <begin position="1"/>
        <end position="24"/>
    </location>
</feature>
<comment type="caution">
    <text evidence="2">The sequence shown here is derived from an EMBL/GenBank/DDBJ whole genome shotgun (WGS) entry which is preliminary data.</text>
</comment>
<sequence length="54" mass="6079">MLTETPIKPKGRREELSPMPQPLPSGNYRPLINILIIKSESLTTESISHALKDH</sequence>
<dbReference type="RefSeq" id="WP_241346144.1">
    <property type="nucleotide sequence ID" value="NZ_JAKZGP010000002.1"/>
</dbReference>
<dbReference type="EMBL" id="JAKZGP010000002">
    <property type="protein sequence ID" value="MCH7408142.1"/>
    <property type="molecule type" value="Genomic_DNA"/>
</dbReference>
<organism evidence="2 3">
    <name type="scientific">Belliella filtrata</name>
    <dbReference type="NCBI Taxonomy" id="2923435"/>
    <lineage>
        <taxon>Bacteria</taxon>
        <taxon>Pseudomonadati</taxon>
        <taxon>Bacteroidota</taxon>
        <taxon>Cytophagia</taxon>
        <taxon>Cytophagales</taxon>
        <taxon>Cyclobacteriaceae</taxon>
        <taxon>Belliella</taxon>
    </lineage>
</organism>
<accession>A0ABS9UVD6</accession>
<reference evidence="2" key="1">
    <citation type="submission" date="2022-03" db="EMBL/GenBank/DDBJ databases">
        <title>De novo assembled genomes of Belliella spp. (Cyclobacteriaceae) strains.</title>
        <authorList>
            <person name="Szabo A."/>
            <person name="Korponai K."/>
            <person name="Felfoldi T."/>
        </authorList>
    </citation>
    <scope>NUCLEOTIDE SEQUENCE</scope>
    <source>
        <strain evidence="2">DSM 111904</strain>
    </source>
</reference>
<protein>
    <submittedName>
        <fullName evidence="2">Uncharacterized protein</fullName>
    </submittedName>
</protein>
<dbReference type="Proteomes" id="UP001165489">
    <property type="component" value="Unassembled WGS sequence"/>
</dbReference>